<dbReference type="InterPro" id="IPR001463">
    <property type="entry name" value="Na/Ala_symport"/>
</dbReference>
<dbReference type="Pfam" id="PF01235">
    <property type="entry name" value="Na_Ala_symp"/>
    <property type="match status" value="1"/>
</dbReference>
<keyword evidence="4 8" id="KW-1003">Cell membrane</keyword>
<comment type="similarity">
    <text evidence="2 8">Belongs to the alanine or glycine:cation symporter (AGCS) (TC 2.A.25) family.</text>
</comment>
<evidence type="ECO:0000256" key="6">
    <source>
        <dbReference type="ARBA" id="ARBA00022989"/>
    </source>
</evidence>
<feature type="transmembrane region" description="Helical" evidence="8">
    <location>
        <begin position="232"/>
        <end position="254"/>
    </location>
</feature>
<feature type="transmembrane region" description="Helical" evidence="8">
    <location>
        <begin position="266"/>
        <end position="285"/>
    </location>
</feature>
<name>A0ABQ0BH69_9FIRM</name>
<evidence type="ECO:0000256" key="7">
    <source>
        <dbReference type="ARBA" id="ARBA00023136"/>
    </source>
</evidence>
<sequence length="484" mass="51399">MLQVVLQKVNDFITWFDQVVWGPPLIVLILTIGIYLTVRMGFLQIRHLGKALKFMVKNEDGGNGEVTSFGALCTAMSATIGTGNIVGVATALAAGGPGALFWMVLAAFFGMATKYAEGVLAIKYRTIDSDGHVLGGPFYYIENGMGVRWRWLAKIFAFFGAGVGLLGIGTFTQVNGISSAVCNFFDPEKANTVSLLGSSYSIATVIAGLILTVCVGLVVIGGLKRIAQVSQVVVPFMAVLYFIFAFIILVTHLGEIPAAAVSIVKSAFSGSALAGGAMGTMMVAMQKGIARGIFSNEAGLGSAPIAAAAAQTKSPVRQGLVSMTGTFIDTIVICTMTGLSIVVTGTWNTGLEGVAITTAAFQKGLPFPPVVASVVLMVCLVFFAFTTILGWNYYGERCIEYLFNRNRKVVKGYRWLYILAIFIGPYMTVQAVWNIADIFNALMAFPNLIALAALSRVVFAETKAYFGKSAAEQENGISEVQAGL</sequence>
<feature type="transmembrane region" description="Helical" evidence="8">
    <location>
        <begin position="155"/>
        <end position="178"/>
    </location>
</feature>
<keyword evidence="7 8" id="KW-0472">Membrane</keyword>
<feature type="transmembrane region" description="Helical" evidence="8">
    <location>
        <begin position="20"/>
        <end position="45"/>
    </location>
</feature>
<protein>
    <submittedName>
        <fullName evidence="9">Sodium:alanine symporter family protein</fullName>
    </submittedName>
</protein>
<comment type="caution">
    <text evidence="9">The sequence shown here is derived from an EMBL/GenBank/DDBJ whole genome shotgun (WGS) entry which is preliminary data.</text>
</comment>
<gene>
    <name evidence="9" type="ORF">K040078D81_48990</name>
</gene>
<dbReference type="PANTHER" id="PTHR30330:SF3">
    <property type="entry name" value="TRANSCRIPTIONAL REGULATOR, LRP FAMILY"/>
    <property type="match status" value="1"/>
</dbReference>
<evidence type="ECO:0000256" key="8">
    <source>
        <dbReference type="RuleBase" id="RU363064"/>
    </source>
</evidence>
<feature type="transmembrane region" description="Helical" evidence="8">
    <location>
        <begin position="99"/>
        <end position="116"/>
    </location>
</feature>
<keyword evidence="6 8" id="KW-1133">Transmembrane helix</keyword>
<dbReference type="Proteomes" id="UP001600943">
    <property type="component" value="Unassembled WGS sequence"/>
</dbReference>
<evidence type="ECO:0000256" key="5">
    <source>
        <dbReference type="ARBA" id="ARBA00022692"/>
    </source>
</evidence>
<evidence type="ECO:0000256" key="3">
    <source>
        <dbReference type="ARBA" id="ARBA00022448"/>
    </source>
</evidence>
<evidence type="ECO:0000313" key="10">
    <source>
        <dbReference type="Proteomes" id="UP001600943"/>
    </source>
</evidence>
<feature type="transmembrane region" description="Helical" evidence="8">
    <location>
        <begin position="367"/>
        <end position="394"/>
    </location>
</feature>
<dbReference type="PANTHER" id="PTHR30330">
    <property type="entry name" value="AGSS FAMILY TRANSPORTER, SODIUM-ALANINE"/>
    <property type="match status" value="1"/>
</dbReference>
<dbReference type="RefSeq" id="WP_095175684.1">
    <property type="nucleotide sequence ID" value="NZ_BAABYW010000001.1"/>
</dbReference>
<keyword evidence="10" id="KW-1185">Reference proteome</keyword>
<reference evidence="9 10" key="1">
    <citation type="submission" date="2024-04" db="EMBL/GenBank/DDBJ databases">
        <title>Defined microbial consortia suppress multidrug-resistant proinflammatory Enterobacteriaceae via ecological control.</title>
        <authorList>
            <person name="Furuichi M."/>
            <person name="Kawaguchi T."/>
            <person name="Pust M."/>
            <person name="Yasuma K."/>
            <person name="Plichta D."/>
            <person name="Hasegawa N."/>
            <person name="Ohya T."/>
            <person name="Bhattarai S."/>
            <person name="Sasajima S."/>
            <person name="Aoto Y."/>
            <person name="Tuganbaev T."/>
            <person name="Yaginuma M."/>
            <person name="Ueda M."/>
            <person name="Okahashi N."/>
            <person name="Amafuji K."/>
            <person name="Kiridooshi Y."/>
            <person name="Sugita K."/>
            <person name="Strazar M."/>
            <person name="Skelly A."/>
            <person name="Suda W."/>
            <person name="Hattori M."/>
            <person name="Nakamoto N."/>
            <person name="Caballero S."/>
            <person name="Norman J."/>
            <person name="Olle B."/>
            <person name="Tanoue T."/>
            <person name="Arita M."/>
            <person name="Bucci V."/>
            <person name="Atarashi K."/>
            <person name="Xavier R."/>
            <person name="Honda K."/>
        </authorList>
    </citation>
    <scope>NUCLEOTIDE SEQUENCE [LARGE SCALE GENOMIC DNA]</scope>
    <source>
        <strain evidence="10">k04-0078-D8-1</strain>
    </source>
</reference>
<evidence type="ECO:0000256" key="4">
    <source>
        <dbReference type="ARBA" id="ARBA00022475"/>
    </source>
</evidence>
<dbReference type="EMBL" id="BAABYW010000001">
    <property type="protein sequence ID" value="GAA6410782.1"/>
    <property type="molecule type" value="Genomic_DNA"/>
</dbReference>
<comment type="subcellular location">
    <subcellularLocation>
        <location evidence="1 8">Cell membrane</location>
        <topology evidence="1 8">Multi-pass membrane protein</topology>
    </subcellularLocation>
</comment>
<dbReference type="PRINTS" id="PR00175">
    <property type="entry name" value="NAALASMPORT"/>
</dbReference>
<dbReference type="Gene3D" id="1.20.1740.10">
    <property type="entry name" value="Amino acid/polyamine transporter I"/>
    <property type="match status" value="1"/>
</dbReference>
<keyword evidence="8" id="KW-0769">Symport</keyword>
<evidence type="ECO:0000256" key="1">
    <source>
        <dbReference type="ARBA" id="ARBA00004651"/>
    </source>
</evidence>
<feature type="transmembrane region" description="Helical" evidence="8">
    <location>
        <begin position="198"/>
        <end position="220"/>
    </location>
</feature>
<dbReference type="NCBIfam" id="TIGR00835">
    <property type="entry name" value="agcS"/>
    <property type="match status" value="1"/>
</dbReference>
<organism evidence="9 10">
    <name type="scientific">Blautia hominis</name>
    <dbReference type="NCBI Taxonomy" id="2025493"/>
    <lineage>
        <taxon>Bacteria</taxon>
        <taxon>Bacillati</taxon>
        <taxon>Bacillota</taxon>
        <taxon>Clostridia</taxon>
        <taxon>Lachnospirales</taxon>
        <taxon>Lachnospiraceae</taxon>
        <taxon>Blautia</taxon>
    </lineage>
</organism>
<feature type="transmembrane region" description="Helical" evidence="8">
    <location>
        <begin position="415"/>
        <end position="433"/>
    </location>
</feature>
<evidence type="ECO:0000256" key="2">
    <source>
        <dbReference type="ARBA" id="ARBA00009261"/>
    </source>
</evidence>
<evidence type="ECO:0000313" key="9">
    <source>
        <dbReference type="EMBL" id="GAA6410782.1"/>
    </source>
</evidence>
<feature type="transmembrane region" description="Helical" evidence="8">
    <location>
        <begin position="439"/>
        <end position="459"/>
    </location>
</feature>
<feature type="transmembrane region" description="Helical" evidence="8">
    <location>
        <begin position="66"/>
        <end position="93"/>
    </location>
</feature>
<feature type="transmembrane region" description="Helical" evidence="8">
    <location>
        <begin position="327"/>
        <end position="347"/>
    </location>
</feature>
<accession>A0ABQ0BH69</accession>
<proteinExistence type="inferred from homology"/>
<keyword evidence="5 8" id="KW-0812">Transmembrane</keyword>
<keyword evidence="3 8" id="KW-0813">Transport</keyword>